<dbReference type="Pfam" id="PF00582">
    <property type="entry name" value="Usp"/>
    <property type="match status" value="2"/>
</dbReference>
<name>A0A4Q0Y392_9BACT</name>
<dbReference type="SUPFAM" id="SSF52402">
    <property type="entry name" value="Adenine nucleotide alpha hydrolases-like"/>
    <property type="match status" value="2"/>
</dbReference>
<dbReference type="Gene3D" id="3.40.50.620">
    <property type="entry name" value="HUPs"/>
    <property type="match status" value="2"/>
</dbReference>
<organism evidence="4 5">
    <name type="scientific">Halarcobacter anaerophilus</name>
    <dbReference type="NCBI Taxonomy" id="877500"/>
    <lineage>
        <taxon>Bacteria</taxon>
        <taxon>Pseudomonadati</taxon>
        <taxon>Campylobacterota</taxon>
        <taxon>Epsilonproteobacteria</taxon>
        <taxon>Campylobacterales</taxon>
        <taxon>Arcobacteraceae</taxon>
        <taxon>Halarcobacter</taxon>
    </lineage>
</organism>
<gene>
    <name evidence="4" type="ORF">CRV06_01135</name>
</gene>
<dbReference type="CDD" id="cd00293">
    <property type="entry name" value="USP-like"/>
    <property type="match status" value="1"/>
</dbReference>
<reference evidence="4 5" key="1">
    <citation type="submission" date="2017-10" db="EMBL/GenBank/DDBJ databases">
        <title>Genomics of the genus Arcobacter.</title>
        <authorList>
            <person name="Perez-Cataluna A."/>
            <person name="Figueras M.J."/>
        </authorList>
    </citation>
    <scope>NUCLEOTIDE SEQUENCE [LARGE SCALE GENOMIC DNA]</scope>
    <source>
        <strain evidence="4 5">DSM 24636</strain>
    </source>
</reference>
<accession>A0A4Q0Y392</accession>
<keyword evidence="2" id="KW-0175">Coiled coil</keyword>
<dbReference type="PRINTS" id="PR01438">
    <property type="entry name" value="UNVRSLSTRESS"/>
</dbReference>
<dbReference type="RefSeq" id="WP_129080993.1">
    <property type="nucleotide sequence ID" value="NZ_CP041070.1"/>
</dbReference>
<feature type="domain" description="UspA" evidence="3">
    <location>
        <begin position="146"/>
        <end position="282"/>
    </location>
</feature>
<feature type="coiled-coil region" evidence="2">
    <location>
        <begin position="52"/>
        <end position="83"/>
    </location>
</feature>
<dbReference type="OrthoDB" id="5365482at2"/>
<protein>
    <recommendedName>
        <fullName evidence="3">UspA domain-containing protein</fullName>
    </recommendedName>
</protein>
<evidence type="ECO:0000313" key="5">
    <source>
        <dbReference type="Proteomes" id="UP000290191"/>
    </source>
</evidence>
<dbReference type="InterPro" id="IPR006015">
    <property type="entry name" value="Universal_stress_UspA"/>
</dbReference>
<comment type="similarity">
    <text evidence="1">Belongs to the universal stress protein A family.</text>
</comment>
<dbReference type="InterPro" id="IPR014729">
    <property type="entry name" value="Rossmann-like_a/b/a_fold"/>
</dbReference>
<proteinExistence type="inferred from homology"/>
<feature type="domain" description="UspA" evidence="3">
    <location>
        <begin position="5"/>
        <end position="139"/>
    </location>
</feature>
<keyword evidence="5" id="KW-1185">Reference proteome</keyword>
<sequence>MNNTENIVVGIDATTSSIEILKRAIQLSKEKKAKLMLIHVINQSWFKKLFPHVDTKEVKEKIESKLEDLLENERIEKSEYQIKIVEGNPADEIVKYAKELKSKLIIIGANSKEDFTTKLFGSTAHKVAQNGPCPLLIVKNSCQAEYKNILAFTDLSDISKESILFAKNFFDKTDIKLIHAYKQLTDFVISFYNASQDQYIARKQLKEEAKEDFDTFAKEVEITNKELLESYFNVTDILKEKAEGEKADLVVLGSAGVNNATSALHGSVAAYLMETLDCDILLFVE</sequence>
<dbReference type="EMBL" id="PDKO01000001">
    <property type="protein sequence ID" value="RXJ64590.1"/>
    <property type="molecule type" value="Genomic_DNA"/>
</dbReference>
<evidence type="ECO:0000256" key="2">
    <source>
        <dbReference type="SAM" id="Coils"/>
    </source>
</evidence>
<dbReference type="Proteomes" id="UP000290191">
    <property type="component" value="Unassembled WGS sequence"/>
</dbReference>
<dbReference type="PANTHER" id="PTHR46268">
    <property type="entry name" value="STRESS RESPONSE PROTEIN NHAX"/>
    <property type="match status" value="1"/>
</dbReference>
<dbReference type="AlphaFoldDB" id="A0A4Q0Y392"/>
<evidence type="ECO:0000313" key="4">
    <source>
        <dbReference type="EMBL" id="RXJ64590.1"/>
    </source>
</evidence>
<evidence type="ECO:0000256" key="1">
    <source>
        <dbReference type="ARBA" id="ARBA00008791"/>
    </source>
</evidence>
<dbReference type="InterPro" id="IPR006016">
    <property type="entry name" value="UspA"/>
</dbReference>
<dbReference type="STRING" id="877500.GCA_000935065_02494"/>
<comment type="caution">
    <text evidence="4">The sequence shown here is derived from an EMBL/GenBank/DDBJ whole genome shotgun (WGS) entry which is preliminary data.</text>
</comment>
<dbReference type="PANTHER" id="PTHR46268:SF6">
    <property type="entry name" value="UNIVERSAL STRESS PROTEIN UP12"/>
    <property type="match status" value="1"/>
</dbReference>
<evidence type="ECO:0000259" key="3">
    <source>
        <dbReference type="Pfam" id="PF00582"/>
    </source>
</evidence>